<evidence type="ECO:0000256" key="3">
    <source>
        <dbReference type="ARBA" id="ARBA00022553"/>
    </source>
</evidence>
<keyword evidence="9" id="KW-0812">Transmembrane</keyword>
<evidence type="ECO:0000256" key="4">
    <source>
        <dbReference type="ARBA" id="ARBA00022679"/>
    </source>
</evidence>
<dbReference type="SUPFAM" id="SSF55874">
    <property type="entry name" value="ATPase domain of HSP90 chaperone/DNA topoisomerase II/histidine kinase"/>
    <property type="match status" value="1"/>
</dbReference>
<dbReference type="PROSITE" id="PS50109">
    <property type="entry name" value="HIS_KIN"/>
    <property type="match status" value="1"/>
</dbReference>
<evidence type="ECO:0000256" key="2">
    <source>
        <dbReference type="ARBA" id="ARBA00012438"/>
    </source>
</evidence>
<evidence type="ECO:0000259" key="10">
    <source>
        <dbReference type="PROSITE" id="PS50109"/>
    </source>
</evidence>
<dbReference type="InterPro" id="IPR003594">
    <property type="entry name" value="HATPase_dom"/>
</dbReference>
<dbReference type="Proteomes" id="UP000603545">
    <property type="component" value="Unassembled WGS sequence"/>
</dbReference>
<dbReference type="SUPFAM" id="SSF47384">
    <property type="entry name" value="Homodimeric domain of signal transducing histidine kinase"/>
    <property type="match status" value="1"/>
</dbReference>
<dbReference type="SMART" id="SM00387">
    <property type="entry name" value="HATPase_c"/>
    <property type="match status" value="1"/>
</dbReference>
<comment type="caution">
    <text evidence="11">The sequence shown here is derived from an EMBL/GenBank/DDBJ whole genome shotgun (WGS) entry which is preliminary data.</text>
</comment>
<dbReference type="InterPro" id="IPR036097">
    <property type="entry name" value="HisK_dim/P_sf"/>
</dbReference>
<dbReference type="PANTHER" id="PTHR43065">
    <property type="entry name" value="SENSOR HISTIDINE KINASE"/>
    <property type="match status" value="1"/>
</dbReference>
<proteinExistence type="predicted"/>
<dbReference type="AlphaFoldDB" id="A0A8J6N7P0"/>
<dbReference type="InterPro" id="IPR003661">
    <property type="entry name" value="HisK_dim/P_dom"/>
</dbReference>
<protein>
    <recommendedName>
        <fullName evidence="2">histidine kinase</fullName>
        <ecNumber evidence="2">2.7.13.3</ecNumber>
    </recommendedName>
</protein>
<dbReference type="CDD" id="cd00082">
    <property type="entry name" value="HisKA"/>
    <property type="match status" value="1"/>
</dbReference>
<dbReference type="Pfam" id="PF00512">
    <property type="entry name" value="HisKA"/>
    <property type="match status" value="1"/>
</dbReference>
<dbReference type="SMART" id="SM00388">
    <property type="entry name" value="HisKA"/>
    <property type="match status" value="1"/>
</dbReference>
<gene>
    <name evidence="11" type="ORF">H8E80_09345</name>
</gene>
<evidence type="ECO:0000256" key="5">
    <source>
        <dbReference type="ARBA" id="ARBA00022741"/>
    </source>
</evidence>
<keyword evidence="9" id="KW-1133">Transmembrane helix</keyword>
<dbReference type="GO" id="GO:0005524">
    <property type="term" value="F:ATP binding"/>
    <property type="evidence" value="ECO:0007669"/>
    <property type="project" value="UniProtKB-KW"/>
</dbReference>
<dbReference type="PRINTS" id="PR00344">
    <property type="entry name" value="BCTRLSENSOR"/>
</dbReference>
<evidence type="ECO:0000256" key="7">
    <source>
        <dbReference type="ARBA" id="ARBA00022840"/>
    </source>
</evidence>
<feature type="transmembrane region" description="Helical" evidence="9">
    <location>
        <begin position="15"/>
        <end position="37"/>
    </location>
</feature>
<evidence type="ECO:0000256" key="8">
    <source>
        <dbReference type="ARBA" id="ARBA00023012"/>
    </source>
</evidence>
<organism evidence="11 12">
    <name type="scientific">Candidatus Desulfaltia bathyphila</name>
    <dbReference type="NCBI Taxonomy" id="2841697"/>
    <lineage>
        <taxon>Bacteria</taxon>
        <taxon>Pseudomonadati</taxon>
        <taxon>Thermodesulfobacteriota</taxon>
        <taxon>Desulfobacteria</taxon>
        <taxon>Desulfobacterales</taxon>
        <taxon>Desulfobacterales incertae sedis</taxon>
        <taxon>Candidatus Desulfaltia</taxon>
    </lineage>
</organism>
<dbReference type="InterPro" id="IPR004358">
    <property type="entry name" value="Sig_transdc_His_kin-like_C"/>
</dbReference>
<evidence type="ECO:0000313" key="11">
    <source>
        <dbReference type="EMBL" id="MBC8200227.1"/>
    </source>
</evidence>
<keyword evidence="6 11" id="KW-0418">Kinase</keyword>
<evidence type="ECO:0000256" key="1">
    <source>
        <dbReference type="ARBA" id="ARBA00000085"/>
    </source>
</evidence>
<evidence type="ECO:0000256" key="9">
    <source>
        <dbReference type="SAM" id="Phobius"/>
    </source>
</evidence>
<dbReference type="InterPro" id="IPR036890">
    <property type="entry name" value="HATPase_C_sf"/>
</dbReference>
<dbReference type="GO" id="GO:0000155">
    <property type="term" value="F:phosphorelay sensor kinase activity"/>
    <property type="evidence" value="ECO:0007669"/>
    <property type="project" value="InterPro"/>
</dbReference>
<evidence type="ECO:0000256" key="6">
    <source>
        <dbReference type="ARBA" id="ARBA00022777"/>
    </source>
</evidence>
<evidence type="ECO:0000313" key="12">
    <source>
        <dbReference type="Proteomes" id="UP000603545"/>
    </source>
</evidence>
<keyword evidence="8" id="KW-0902">Two-component regulatory system</keyword>
<accession>A0A8J6N7P0</accession>
<reference evidence="11 12" key="1">
    <citation type="submission" date="2020-08" db="EMBL/GenBank/DDBJ databases">
        <title>Bridging the membrane lipid divide: bacteria of the FCB group superphylum have the potential to synthesize archaeal ether lipids.</title>
        <authorList>
            <person name="Villanueva L."/>
            <person name="Von Meijenfeldt F.A.B."/>
            <person name="Westbye A.B."/>
            <person name="Yadav S."/>
            <person name="Hopmans E.C."/>
            <person name="Dutilh B.E."/>
            <person name="Sinninghe Damste J.S."/>
        </authorList>
    </citation>
    <scope>NUCLEOTIDE SEQUENCE [LARGE SCALE GENOMIC DNA]</scope>
    <source>
        <strain evidence="11">NIOZ-UU82</strain>
    </source>
</reference>
<feature type="domain" description="Histidine kinase" evidence="10">
    <location>
        <begin position="265"/>
        <end position="472"/>
    </location>
</feature>
<dbReference type="Gene3D" id="1.10.287.130">
    <property type="match status" value="1"/>
</dbReference>
<dbReference type="EC" id="2.7.13.3" evidence="2"/>
<dbReference type="PANTHER" id="PTHR43065:SF10">
    <property type="entry name" value="PEROXIDE STRESS-ACTIVATED HISTIDINE KINASE MAK3"/>
    <property type="match status" value="1"/>
</dbReference>
<comment type="catalytic activity">
    <reaction evidence="1">
        <text>ATP + protein L-histidine = ADP + protein N-phospho-L-histidine.</text>
        <dbReference type="EC" id="2.7.13.3"/>
    </reaction>
</comment>
<dbReference type="EMBL" id="JACNLL010000086">
    <property type="protein sequence ID" value="MBC8200227.1"/>
    <property type="molecule type" value="Genomic_DNA"/>
</dbReference>
<dbReference type="Gene3D" id="3.30.565.10">
    <property type="entry name" value="Histidine kinase-like ATPase, C-terminal domain"/>
    <property type="match status" value="1"/>
</dbReference>
<keyword evidence="3" id="KW-0597">Phosphoprotein</keyword>
<sequence length="473" mass="53940">MISKPLDEKVKPFKLVKYFTFTSLILIFLGILILAGLNNHWARMMQLKKSEDYAKLLVANLNHQVYMKFYLPLSITRHRVIRLSEEKYYKRMDMIVRSTLHSFNVDKVNIYDKNNTIIYSYDQKLIGVNNVGGKGYLSALSGASTSKLIQRGNFFQILFGFPQNVKLITFAPLRTEEPLPTLTRQIFGVFEIVQDISEDFKTIFRFQILAIITITLIMGALFLALFFVVKRGEAIIENRARERLRLKEQLTKAKHLSSLGEMVAGVSHEIRNPLGIIRSSAALLKKKMNHFDPSSAVPDIILEESDRLNNIITDFLNFAKPKMPNLAPCRVEEVLDRNITFLASQLKKQGYIIKKHYDNNLPKIMADSAMLYQAFLNILINSMQAMPGGGEIHIRLTSRDDLITIAFEDKGEGLPKDVMEKIWEPFFTTKEKGTGLGLGIVKNIIEAHNGIIHIDNRSTRGARVLVKLPVREI</sequence>
<keyword evidence="4" id="KW-0808">Transferase</keyword>
<keyword evidence="7" id="KW-0067">ATP-binding</keyword>
<name>A0A8J6N7P0_9BACT</name>
<keyword evidence="9" id="KW-0472">Membrane</keyword>
<dbReference type="Pfam" id="PF02518">
    <property type="entry name" value="HATPase_c"/>
    <property type="match status" value="1"/>
</dbReference>
<dbReference type="InterPro" id="IPR005467">
    <property type="entry name" value="His_kinase_dom"/>
</dbReference>
<feature type="transmembrane region" description="Helical" evidence="9">
    <location>
        <begin position="208"/>
        <end position="229"/>
    </location>
</feature>
<keyword evidence="5" id="KW-0547">Nucleotide-binding</keyword>